<dbReference type="AlphaFoldDB" id="A0A0D9V3J4"/>
<evidence type="ECO:0000313" key="1">
    <source>
        <dbReference type="EnsemblPlants" id="LPERR01G21110.1"/>
    </source>
</evidence>
<dbReference type="Proteomes" id="UP000032180">
    <property type="component" value="Chromosome 1"/>
</dbReference>
<protein>
    <submittedName>
        <fullName evidence="1">Uncharacterized protein</fullName>
    </submittedName>
</protein>
<dbReference type="PANTHER" id="PTHR33994">
    <property type="entry name" value="OS04G0515000 PROTEIN"/>
    <property type="match status" value="1"/>
</dbReference>
<dbReference type="eggNOG" id="ENOG502R7EE">
    <property type="taxonomic scope" value="Eukaryota"/>
</dbReference>
<reference evidence="1" key="3">
    <citation type="submission" date="2015-04" db="UniProtKB">
        <authorList>
            <consortium name="EnsemblPlants"/>
        </authorList>
    </citation>
    <scope>IDENTIFICATION</scope>
</reference>
<reference evidence="2" key="2">
    <citation type="submission" date="2013-12" db="EMBL/GenBank/DDBJ databases">
        <authorList>
            <person name="Yu Y."/>
            <person name="Lee S."/>
            <person name="de Baynast K."/>
            <person name="Wissotski M."/>
            <person name="Liu L."/>
            <person name="Talag J."/>
            <person name="Goicoechea J."/>
            <person name="Angelova A."/>
            <person name="Jetty R."/>
            <person name="Kudrna D."/>
            <person name="Golser W."/>
            <person name="Rivera L."/>
            <person name="Zhang J."/>
            <person name="Wing R."/>
        </authorList>
    </citation>
    <scope>NUCLEOTIDE SEQUENCE</scope>
</reference>
<organism evidence="1 2">
    <name type="scientific">Leersia perrieri</name>
    <dbReference type="NCBI Taxonomy" id="77586"/>
    <lineage>
        <taxon>Eukaryota</taxon>
        <taxon>Viridiplantae</taxon>
        <taxon>Streptophyta</taxon>
        <taxon>Embryophyta</taxon>
        <taxon>Tracheophyta</taxon>
        <taxon>Spermatophyta</taxon>
        <taxon>Magnoliopsida</taxon>
        <taxon>Liliopsida</taxon>
        <taxon>Poales</taxon>
        <taxon>Poaceae</taxon>
        <taxon>BOP clade</taxon>
        <taxon>Oryzoideae</taxon>
        <taxon>Oryzeae</taxon>
        <taxon>Oryzinae</taxon>
        <taxon>Leersia</taxon>
    </lineage>
</organism>
<accession>A0A0D9V3J4</accession>
<name>A0A0D9V3J4_9ORYZ</name>
<sequence length="174" mass="18703">MTKLLAISCMVVFSVTFVLVSAYITRPRNPTPFLVLARADGIDPGASSAAPSFRLEMGVVGLTPQYTACVGGDGSTLQVSYHGMAIAWAVCHGSASTASGLAASGPMAWPLWWPARRRRLCARSCVYSLIWSERQIVGSAEFSVEGEIKGPGYLRCRALLFRDDKYESDTSVSS</sequence>
<dbReference type="PANTHER" id="PTHR33994:SF17">
    <property type="entry name" value="OS01G0655600 PROTEIN"/>
    <property type="match status" value="1"/>
</dbReference>
<proteinExistence type="predicted"/>
<keyword evidence="2" id="KW-1185">Reference proteome</keyword>
<dbReference type="HOGENOM" id="CLU_125679_0_0_1"/>
<dbReference type="EnsemblPlants" id="LPERR01G21110.1">
    <property type="protein sequence ID" value="LPERR01G21110.1"/>
    <property type="gene ID" value="LPERR01G21110"/>
</dbReference>
<reference evidence="1 2" key="1">
    <citation type="submission" date="2012-08" db="EMBL/GenBank/DDBJ databases">
        <title>Oryza genome evolution.</title>
        <authorList>
            <person name="Wing R.A."/>
        </authorList>
    </citation>
    <scope>NUCLEOTIDE SEQUENCE</scope>
</reference>
<evidence type="ECO:0000313" key="2">
    <source>
        <dbReference type="Proteomes" id="UP000032180"/>
    </source>
</evidence>
<dbReference type="Gramene" id="LPERR01G21110.1">
    <property type="protein sequence ID" value="LPERR01G21110.1"/>
    <property type="gene ID" value="LPERR01G21110"/>
</dbReference>